<evidence type="ECO:0000256" key="5">
    <source>
        <dbReference type="SAM" id="MobiDB-lite"/>
    </source>
</evidence>
<dbReference type="GO" id="GO:0016853">
    <property type="term" value="F:isomerase activity"/>
    <property type="evidence" value="ECO:0007669"/>
    <property type="project" value="UniProtKB-KW"/>
</dbReference>
<dbReference type="InterPro" id="IPR012336">
    <property type="entry name" value="Thioredoxin-like_fold"/>
</dbReference>
<dbReference type="AlphaFoldDB" id="A0A1G9PM36"/>
<keyword evidence="3" id="KW-1015">Disulfide bond</keyword>
<dbReference type="PANTHER" id="PTHR42852">
    <property type="entry name" value="THIOL:DISULFIDE INTERCHANGE PROTEIN DSBE"/>
    <property type="match status" value="1"/>
</dbReference>
<evidence type="ECO:0000256" key="2">
    <source>
        <dbReference type="ARBA" id="ARBA00022748"/>
    </source>
</evidence>
<dbReference type="Proteomes" id="UP000198901">
    <property type="component" value="Unassembled WGS sequence"/>
</dbReference>
<feature type="chain" id="PRO_5011678662" evidence="6">
    <location>
        <begin position="19"/>
        <end position="496"/>
    </location>
</feature>
<evidence type="ECO:0000256" key="4">
    <source>
        <dbReference type="ARBA" id="ARBA00023284"/>
    </source>
</evidence>
<dbReference type="GO" id="GO:0030313">
    <property type="term" value="C:cell envelope"/>
    <property type="evidence" value="ECO:0007669"/>
    <property type="project" value="UniProtKB-SubCell"/>
</dbReference>
<keyword evidence="8" id="KW-0413">Isomerase</keyword>
<dbReference type="EMBL" id="FNGS01000004">
    <property type="protein sequence ID" value="SDL99155.1"/>
    <property type="molecule type" value="Genomic_DNA"/>
</dbReference>
<dbReference type="OrthoDB" id="6399635at2"/>
<evidence type="ECO:0000259" key="7">
    <source>
        <dbReference type="PROSITE" id="PS51352"/>
    </source>
</evidence>
<dbReference type="RefSeq" id="WP_093201749.1">
    <property type="nucleotide sequence ID" value="NZ_FNGS01000004.1"/>
</dbReference>
<name>A0A1G9PM36_9BACT</name>
<evidence type="ECO:0000256" key="1">
    <source>
        <dbReference type="ARBA" id="ARBA00004196"/>
    </source>
</evidence>
<evidence type="ECO:0000256" key="3">
    <source>
        <dbReference type="ARBA" id="ARBA00023157"/>
    </source>
</evidence>
<keyword evidence="4" id="KW-0676">Redox-active center</keyword>
<evidence type="ECO:0000256" key="6">
    <source>
        <dbReference type="SAM" id="SignalP"/>
    </source>
</evidence>
<keyword evidence="9" id="KW-1185">Reference proteome</keyword>
<keyword evidence="2" id="KW-0201">Cytochrome c-type biogenesis</keyword>
<feature type="region of interest" description="Disordered" evidence="5">
    <location>
        <begin position="52"/>
        <end position="75"/>
    </location>
</feature>
<dbReference type="STRING" id="563176.SAMN04488090_2214"/>
<dbReference type="GO" id="GO:0017004">
    <property type="term" value="P:cytochrome complex assembly"/>
    <property type="evidence" value="ECO:0007669"/>
    <property type="project" value="UniProtKB-KW"/>
</dbReference>
<proteinExistence type="predicted"/>
<feature type="signal peptide" evidence="6">
    <location>
        <begin position="1"/>
        <end position="18"/>
    </location>
</feature>
<dbReference type="CDD" id="cd02966">
    <property type="entry name" value="TlpA_like_family"/>
    <property type="match status" value="1"/>
</dbReference>
<accession>A0A1G9PM36</accession>
<dbReference type="PROSITE" id="PS51352">
    <property type="entry name" value="THIOREDOXIN_2"/>
    <property type="match status" value="1"/>
</dbReference>
<comment type="subcellular location">
    <subcellularLocation>
        <location evidence="1">Cell envelope</location>
    </subcellularLocation>
</comment>
<dbReference type="Pfam" id="PF13905">
    <property type="entry name" value="Thioredoxin_8"/>
    <property type="match status" value="1"/>
</dbReference>
<dbReference type="InterPro" id="IPR013766">
    <property type="entry name" value="Thioredoxin_domain"/>
</dbReference>
<reference evidence="8 9" key="1">
    <citation type="submission" date="2016-10" db="EMBL/GenBank/DDBJ databases">
        <authorList>
            <person name="de Groot N.N."/>
        </authorList>
    </citation>
    <scope>NUCLEOTIDE SEQUENCE [LARGE SCALE GENOMIC DNA]</scope>
    <source>
        <strain evidence="8 9">DSM 21668</strain>
    </source>
</reference>
<dbReference type="Gene3D" id="3.40.30.10">
    <property type="entry name" value="Glutaredoxin"/>
    <property type="match status" value="1"/>
</dbReference>
<evidence type="ECO:0000313" key="9">
    <source>
        <dbReference type="Proteomes" id="UP000198901"/>
    </source>
</evidence>
<dbReference type="PANTHER" id="PTHR42852:SF6">
    <property type="entry name" value="THIOL:DISULFIDE INTERCHANGE PROTEIN DSBE"/>
    <property type="match status" value="1"/>
</dbReference>
<feature type="domain" description="Thioredoxin" evidence="7">
    <location>
        <begin position="347"/>
        <end position="496"/>
    </location>
</feature>
<sequence>MIKVIPLLLLSIATLAQPAVIRFANGHSFNGRFSITPNQSIGPMPYPITWHDSSSSRPIESKADTPRPPLTLSPEGSSAVFSHSLNHFDYVDFPVRPGDTLTITYLPEGLTVRNKQGLFYPGVFAGPVAPGEYSALGVYRNPYLLVRKRLTLRHPNWSKFTPEDKERRKRQEVLQVRKELDTRARKEMLAAEQRNDSLHQANRIPAFLYAFNRDKITQVRRRIDVVAGDVPDSTLYQWMASHTPWQSGAYDQYYLEFVSTVVEEKLVPTVPLIHKSYLRPDNRVIFDRIASSPLFPPKDRDALLARELGAIREDYSRQDVQAYFEKFSRLASDPTLVAFLREEFSASLESDRVPSESLTLRNTAGVKTSLADILNMHKGKVVYVDFWASWCAPCRAAFPASAALRKELKDVVFLYLSLDDSPAKWQKALVQEGLDTHKASYLVLNPDLSGFIRQQKIAAIPRYMIFDKKGNLAIGNAPGAGSPETAPLLTKMTQTP</sequence>
<protein>
    <submittedName>
        <fullName evidence="8">Thiol-disulfide isomerase or thioredoxin</fullName>
    </submittedName>
</protein>
<evidence type="ECO:0000313" key="8">
    <source>
        <dbReference type="EMBL" id="SDL99155.1"/>
    </source>
</evidence>
<organism evidence="8 9">
    <name type="scientific">Siphonobacter aquaeclarae</name>
    <dbReference type="NCBI Taxonomy" id="563176"/>
    <lineage>
        <taxon>Bacteria</taxon>
        <taxon>Pseudomonadati</taxon>
        <taxon>Bacteroidota</taxon>
        <taxon>Cytophagia</taxon>
        <taxon>Cytophagales</taxon>
        <taxon>Cytophagaceae</taxon>
        <taxon>Siphonobacter</taxon>
    </lineage>
</organism>
<dbReference type="SUPFAM" id="SSF52833">
    <property type="entry name" value="Thioredoxin-like"/>
    <property type="match status" value="1"/>
</dbReference>
<gene>
    <name evidence="8" type="ORF">SAMN04488090_2214</name>
</gene>
<dbReference type="InterPro" id="IPR050553">
    <property type="entry name" value="Thioredoxin_ResA/DsbE_sf"/>
</dbReference>
<dbReference type="InterPro" id="IPR036249">
    <property type="entry name" value="Thioredoxin-like_sf"/>
</dbReference>
<keyword evidence="6" id="KW-0732">Signal</keyword>